<evidence type="ECO:0000256" key="3">
    <source>
        <dbReference type="ARBA" id="ARBA00022516"/>
    </source>
</evidence>
<evidence type="ECO:0000256" key="1">
    <source>
        <dbReference type="ARBA" id="ARBA00004141"/>
    </source>
</evidence>
<evidence type="ECO:0000256" key="2">
    <source>
        <dbReference type="ARBA" id="ARBA00009295"/>
    </source>
</evidence>
<keyword evidence="8" id="KW-0408">Iron</keyword>
<feature type="transmembrane region" description="Helical" evidence="13">
    <location>
        <begin position="195"/>
        <end position="216"/>
    </location>
</feature>
<name>A0A6P3XPQ3_DINQU</name>
<keyword evidence="3 12" id="KW-0444">Lipid biosynthesis</keyword>
<evidence type="ECO:0000256" key="5">
    <source>
        <dbReference type="ARBA" id="ARBA00022832"/>
    </source>
</evidence>
<dbReference type="Pfam" id="PF00487">
    <property type="entry name" value="FA_desaturase"/>
    <property type="match status" value="1"/>
</dbReference>
<protein>
    <submittedName>
        <fullName evidence="16">Acyl-CoA Delta(11) desaturase-like</fullName>
    </submittedName>
</protein>
<feature type="domain" description="Fatty acid desaturase" evidence="14">
    <location>
        <begin position="81"/>
        <end position="276"/>
    </location>
</feature>
<sequence length="276" mass="32209">MNKYTSHIDAHLEIKKKNFSEMMDKIFAQNKHKFLTNIKEWKNVLSKLKLLNIIVISAIHLGALYSLFSLDLTINIKTILWCLFICLVQAIGVTAGAHRLWTHRTYKAKLPLKIILLICYAVGNQIPLHSWVRDHRIHHKCMDTDADPHNSNRGFFFSHVGWLLVKKKSEVINEGRQIDLTDLDTDPILVFYDKYFWIFSTTFCHIIPITIPVYMWHEAWTNSIKIDLFRIAFGLNAVWSVNSFAHMWGTKPYNMNINPTDNSVVSFFSYGEGWHN</sequence>
<dbReference type="KEGG" id="dqu:106747296"/>
<gene>
    <name evidence="16" type="primary">LOC106747296</name>
</gene>
<evidence type="ECO:0000256" key="4">
    <source>
        <dbReference type="ARBA" id="ARBA00022692"/>
    </source>
</evidence>
<evidence type="ECO:0000256" key="10">
    <source>
        <dbReference type="ARBA" id="ARBA00023136"/>
    </source>
</evidence>
<dbReference type="InterPro" id="IPR005804">
    <property type="entry name" value="FA_desaturase_dom"/>
</dbReference>
<keyword evidence="11 12" id="KW-0275">Fatty acid biosynthesis</keyword>
<dbReference type="Proteomes" id="UP000515204">
    <property type="component" value="Unplaced"/>
</dbReference>
<dbReference type="PRINTS" id="PR00075">
    <property type="entry name" value="FACDDSATRASE"/>
</dbReference>
<dbReference type="GO" id="GO:0005789">
    <property type="term" value="C:endoplasmic reticulum membrane"/>
    <property type="evidence" value="ECO:0007669"/>
    <property type="project" value="TreeGrafter"/>
</dbReference>
<dbReference type="PANTHER" id="PTHR11351:SF21">
    <property type="entry name" value="GH07782P"/>
    <property type="match status" value="1"/>
</dbReference>
<comment type="cofactor">
    <cofactor evidence="12">
        <name>Fe(2+)</name>
        <dbReference type="ChEBI" id="CHEBI:29033"/>
    </cofactor>
</comment>
<evidence type="ECO:0000256" key="12">
    <source>
        <dbReference type="RuleBase" id="RU000581"/>
    </source>
</evidence>
<proteinExistence type="inferred from homology"/>
<dbReference type="CDD" id="cd03505">
    <property type="entry name" value="Delta9-FADS-like"/>
    <property type="match status" value="1"/>
</dbReference>
<evidence type="ECO:0000256" key="9">
    <source>
        <dbReference type="ARBA" id="ARBA00023098"/>
    </source>
</evidence>
<feature type="transmembrane region" description="Helical" evidence="13">
    <location>
        <begin position="50"/>
        <end position="68"/>
    </location>
</feature>
<dbReference type="OrthoDB" id="10260134at2759"/>
<keyword evidence="15" id="KW-1185">Reference proteome</keyword>
<dbReference type="PANTHER" id="PTHR11351">
    <property type="entry name" value="ACYL-COA DESATURASE"/>
    <property type="match status" value="1"/>
</dbReference>
<evidence type="ECO:0000256" key="13">
    <source>
        <dbReference type="SAM" id="Phobius"/>
    </source>
</evidence>
<feature type="transmembrane region" description="Helical" evidence="13">
    <location>
        <begin position="110"/>
        <end position="128"/>
    </location>
</feature>
<comment type="similarity">
    <text evidence="2 12">Belongs to the fatty acid desaturase type 1 family.</text>
</comment>
<dbReference type="AlphaFoldDB" id="A0A6P3XPQ3"/>
<evidence type="ECO:0000256" key="7">
    <source>
        <dbReference type="ARBA" id="ARBA00023002"/>
    </source>
</evidence>
<evidence type="ECO:0000256" key="8">
    <source>
        <dbReference type="ARBA" id="ARBA00023004"/>
    </source>
</evidence>
<keyword evidence="10 13" id="KW-0472">Membrane</keyword>
<accession>A0A6P3XPQ3</accession>
<dbReference type="GO" id="GO:0006636">
    <property type="term" value="P:unsaturated fatty acid biosynthetic process"/>
    <property type="evidence" value="ECO:0007669"/>
    <property type="project" value="TreeGrafter"/>
</dbReference>
<dbReference type="InterPro" id="IPR015876">
    <property type="entry name" value="Acyl-CoA_DS"/>
</dbReference>
<organism evidence="15 16">
    <name type="scientific">Dinoponera quadriceps</name>
    <name type="common">South American ant</name>
    <dbReference type="NCBI Taxonomy" id="609295"/>
    <lineage>
        <taxon>Eukaryota</taxon>
        <taxon>Metazoa</taxon>
        <taxon>Ecdysozoa</taxon>
        <taxon>Arthropoda</taxon>
        <taxon>Hexapoda</taxon>
        <taxon>Insecta</taxon>
        <taxon>Pterygota</taxon>
        <taxon>Neoptera</taxon>
        <taxon>Endopterygota</taxon>
        <taxon>Hymenoptera</taxon>
        <taxon>Apocrita</taxon>
        <taxon>Aculeata</taxon>
        <taxon>Formicoidea</taxon>
        <taxon>Formicidae</taxon>
        <taxon>Ponerinae</taxon>
        <taxon>Ponerini</taxon>
        <taxon>Dinoponera</taxon>
    </lineage>
</organism>
<evidence type="ECO:0000256" key="6">
    <source>
        <dbReference type="ARBA" id="ARBA00022989"/>
    </source>
</evidence>
<dbReference type="GO" id="GO:0005506">
    <property type="term" value="F:iron ion binding"/>
    <property type="evidence" value="ECO:0007669"/>
    <property type="project" value="TreeGrafter"/>
</dbReference>
<keyword evidence="7 12" id="KW-0560">Oxidoreductase</keyword>
<keyword evidence="9" id="KW-0443">Lipid metabolism</keyword>
<keyword evidence="5" id="KW-0276">Fatty acid metabolism</keyword>
<feature type="transmembrane region" description="Helical" evidence="13">
    <location>
        <begin position="74"/>
        <end position="98"/>
    </location>
</feature>
<comment type="subcellular location">
    <subcellularLocation>
        <location evidence="1">Membrane</location>
        <topology evidence="1">Multi-pass membrane protein</topology>
    </subcellularLocation>
</comment>
<evidence type="ECO:0000313" key="16">
    <source>
        <dbReference type="RefSeq" id="XP_014480177.1"/>
    </source>
</evidence>
<evidence type="ECO:0000313" key="15">
    <source>
        <dbReference type="Proteomes" id="UP000515204"/>
    </source>
</evidence>
<dbReference type="GO" id="GO:0004768">
    <property type="term" value="F:stearoyl-CoA 9-desaturase activity"/>
    <property type="evidence" value="ECO:0007669"/>
    <property type="project" value="TreeGrafter"/>
</dbReference>
<feature type="transmembrane region" description="Helical" evidence="13">
    <location>
        <begin position="228"/>
        <end position="249"/>
    </location>
</feature>
<reference evidence="16" key="1">
    <citation type="submission" date="2025-08" db="UniProtKB">
        <authorList>
            <consortium name="RefSeq"/>
        </authorList>
    </citation>
    <scope>IDENTIFICATION</scope>
</reference>
<comment type="domain">
    <text evidence="12">The histidine box domains are involved in binding the catalytic metal ions.</text>
</comment>
<keyword evidence="6 13" id="KW-1133">Transmembrane helix</keyword>
<keyword evidence="4 12" id="KW-0812">Transmembrane</keyword>
<evidence type="ECO:0000256" key="11">
    <source>
        <dbReference type="ARBA" id="ARBA00023160"/>
    </source>
</evidence>
<feature type="non-terminal residue" evidence="16">
    <location>
        <position position="276"/>
    </location>
</feature>
<evidence type="ECO:0000259" key="14">
    <source>
        <dbReference type="Pfam" id="PF00487"/>
    </source>
</evidence>
<dbReference type="GeneID" id="106747296"/>
<dbReference type="RefSeq" id="XP_014480177.1">
    <property type="nucleotide sequence ID" value="XM_014624691.1"/>
</dbReference>